<comment type="caution">
    <text evidence="2">The sequence shown here is derived from an EMBL/GenBank/DDBJ whole genome shotgun (WGS) entry which is preliminary data.</text>
</comment>
<evidence type="ECO:0008006" key="4">
    <source>
        <dbReference type="Google" id="ProtNLM"/>
    </source>
</evidence>
<keyword evidence="1" id="KW-1133">Transmembrane helix</keyword>
<feature type="transmembrane region" description="Helical" evidence="1">
    <location>
        <begin position="114"/>
        <end position="133"/>
    </location>
</feature>
<name>A0ABS4QG40_9NOCA</name>
<feature type="transmembrane region" description="Helical" evidence="1">
    <location>
        <begin position="35"/>
        <end position="54"/>
    </location>
</feature>
<dbReference type="Proteomes" id="UP001519325">
    <property type="component" value="Unassembled WGS sequence"/>
</dbReference>
<keyword evidence="1" id="KW-0472">Membrane</keyword>
<dbReference type="InterPro" id="IPR047958">
    <property type="entry name" value="B-4DMT-like"/>
</dbReference>
<evidence type="ECO:0000256" key="1">
    <source>
        <dbReference type="SAM" id="Phobius"/>
    </source>
</evidence>
<accession>A0ABS4QG40</accession>
<dbReference type="NCBIfam" id="NF037996">
    <property type="entry name" value="B-4DMT"/>
    <property type="match status" value="1"/>
</dbReference>
<evidence type="ECO:0000313" key="3">
    <source>
        <dbReference type="Proteomes" id="UP001519325"/>
    </source>
</evidence>
<organism evidence="2 3">
    <name type="scientific">Nocardia goodfellowii</name>
    <dbReference type="NCBI Taxonomy" id="882446"/>
    <lineage>
        <taxon>Bacteria</taxon>
        <taxon>Bacillati</taxon>
        <taxon>Actinomycetota</taxon>
        <taxon>Actinomycetes</taxon>
        <taxon>Mycobacteriales</taxon>
        <taxon>Nocardiaceae</taxon>
        <taxon>Nocardia</taxon>
    </lineage>
</organism>
<dbReference type="EMBL" id="JAGGMR010000001">
    <property type="protein sequence ID" value="MBP2190672.1"/>
    <property type="molecule type" value="Genomic_DNA"/>
</dbReference>
<reference evidence="2 3" key="1">
    <citation type="submission" date="2021-03" db="EMBL/GenBank/DDBJ databases">
        <title>Sequencing the genomes of 1000 actinobacteria strains.</title>
        <authorList>
            <person name="Klenk H.-P."/>
        </authorList>
    </citation>
    <scope>NUCLEOTIDE SEQUENCE [LARGE SCALE GENOMIC DNA]</scope>
    <source>
        <strain evidence="2 3">DSM 45516</strain>
    </source>
</reference>
<feature type="transmembrane region" description="Helical" evidence="1">
    <location>
        <begin position="9"/>
        <end position="29"/>
    </location>
</feature>
<gene>
    <name evidence="2" type="ORF">BJ987_003573</name>
</gene>
<evidence type="ECO:0000313" key="2">
    <source>
        <dbReference type="EMBL" id="MBP2190672.1"/>
    </source>
</evidence>
<dbReference type="RefSeq" id="WP_245366019.1">
    <property type="nucleotide sequence ID" value="NZ_JAGGMR010000001.1"/>
</dbReference>
<sequence>MTGWVMRAVLLGGLVVAMRTLLGFGMVYWPTQGSWMRMLCLAVLVGVVVAWGVLDGRKDREVHPDPEHGSDLTILWLKAGLAGGLGMGLVSWLLDFLPRFDLGDNPILFEVTAAAAFIVLLIFLPALAGIGIGRRVADRRYEKAGTSSTKAHAGSAA</sequence>
<feature type="transmembrane region" description="Helical" evidence="1">
    <location>
        <begin position="75"/>
        <end position="94"/>
    </location>
</feature>
<protein>
    <recommendedName>
        <fullName evidence="4">B-4DMT family transporter</fullName>
    </recommendedName>
</protein>
<keyword evidence="1" id="KW-0812">Transmembrane</keyword>
<keyword evidence="3" id="KW-1185">Reference proteome</keyword>
<proteinExistence type="predicted"/>